<comment type="caution">
    <text evidence="6">The sequence shown here is derived from an EMBL/GenBank/DDBJ whole genome shotgun (WGS) entry which is preliminary data.</text>
</comment>
<dbReference type="InterPro" id="IPR053235">
    <property type="entry name" value="Ser_Thr_kinase"/>
</dbReference>
<keyword evidence="2 3" id="KW-0067">ATP-binding</keyword>
<dbReference type="InterPro" id="IPR011990">
    <property type="entry name" value="TPR-like_helical_dom_sf"/>
</dbReference>
<keyword evidence="4" id="KW-0812">Transmembrane</keyword>
<name>A0AA37T7P3_9GAMM</name>
<dbReference type="GO" id="GO:0005524">
    <property type="term" value="F:ATP binding"/>
    <property type="evidence" value="ECO:0007669"/>
    <property type="project" value="UniProtKB-UniRule"/>
</dbReference>
<gene>
    <name evidence="6" type="ORF">GCM10007877_29080</name>
</gene>
<dbReference type="EMBL" id="BSPD01000067">
    <property type="protein sequence ID" value="GLS27189.1"/>
    <property type="molecule type" value="Genomic_DNA"/>
</dbReference>
<dbReference type="Gene3D" id="1.10.510.10">
    <property type="entry name" value="Transferase(Phosphotransferase) domain 1"/>
    <property type="match status" value="1"/>
</dbReference>
<dbReference type="SMART" id="SM00220">
    <property type="entry name" value="S_TKc"/>
    <property type="match status" value="1"/>
</dbReference>
<proteinExistence type="predicted"/>
<dbReference type="InterPro" id="IPR000719">
    <property type="entry name" value="Prot_kinase_dom"/>
</dbReference>
<evidence type="ECO:0000313" key="6">
    <source>
        <dbReference type="EMBL" id="GLS27189.1"/>
    </source>
</evidence>
<dbReference type="AlphaFoldDB" id="A0AA37T7P3"/>
<evidence type="ECO:0000256" key="3">
    <source>
        <dbReference type="PROSITE-ProRule" id="PRU10141"/>
    </source>
</evidence>
<dbReference type="Pfam" id="PF00069">
    <property type="entry name" value="Pkinase"/>
    <property type="match status" value="1"/>
</dbReference>
<dbReference type="GO" id="GO:0006974">
    <property type="term" value="P:DNA damage response"/>
    <property type="evidence" value="ECO:0007669"/>
    <property type="project" value="TreeGrafter"/>
</dbReference>
<keyword evidence="7" id="KW-1185">Reference proteome</keyword>
<evidence type="ECO:0000256" key="1">
    <source>
        <dbReference type="ARBA" id="ARBA00022741"/>
    </source>
</evidence>
<dbReference type="PANTHER" id="PTHR24361">
    <property type="entry name" value="MITOGEN-ACTIVATED KINASE KINASE KINASE"/>
    <property type="match status" value="1"/>
</dbReference>
<evidence type="ECO:0000256" key="4">
    <source>
        <dbReference type="SAM" id="Phobius"/>
    </source>
</evidence>
<dbReference type="PROSITE" id="PS00108">
    <property type="entry name" value="PROTEIN_KINASE_ST"/>
    <property type="match status" value="1"/>
</dbReference>
<sequence>MEVDNNKTALSVSLGSRYTIGDVIGEGGYGRVYQAYDNRLARQVAIKVILKQQEDSLSEAQRLASCKSQYIVDVYDVVVDEYFVAIIMELVIPGTPLDELPLTDIPLQRFLRIFYQLLLGVKTIHANGFLHLDLKPNNILLTQAGDIKISDFGIARALGKVGAVLRDSSFSIKGSWCCITPEQLGGKEVSEATDIFALGIILFTYLNKRHPFLVADDRSRSKENILHGRLIEFDLPHTDNQEAVLAASFEALNALAVSMLSKNTKNRPSIHKTLKLITVFIDQFQERWSDNSFTHQTLTRTEVISPFPFTDKYKRPLIYSVASSFFIMACVFAAVFFWPKTILRTLVIPTLKIESTELNGDLALKFHDDNLVVATIIEDELEAAVIKDPGRRLISKKEWSGDQDWRREAERLNADEVVVSEVSCKKEFCNLNAYIYQYDIDNKVNYTSYTIPHHDLLVLTNIVEYVSVNRLGLHSSDRNTFFITDENLRRYHYYRKRSEGHDISEKEIEEIEWFSGENPDFLAAQLLLIEVYLSQYNPTYPVNRQWLHKAMAVVHRVEKQFPNEPSVERVKFKISLAKKDMASAEKSLSRLQGVAGIDVNQLVLDKLRMVFDVDDPERAYKSLLDYKKLRATNNYYRLRARMELLLEYHDKLLETSKEWVGKYPGNISKYYLATAYLYVGNLSGAIEVYEELSKGKFDYDVHVNKAVAHFLNGAYEKSFAVSQFVLENTEGAAADFLNCGESLRALGSSEADVYFQKVLNYCKMMGCGDIDLAYKALALAHLGEKDKALIALQEAAQSDLYKQTFHLYAYYVYSLLDEEAAALFNGNQALQHGIKSHWLNLPWTEKILKKLSM</sequence>
<dbReference type="PROSITE" id="PS50011">
    <property type="entry name" value="PROTEIN_KINASE_DOM"/>
    <property type="match status" value="1"/>
</dbReference>
<keyword evidence="4" id="KW-1133">Transmembrane helix</keyword>
<evidence type="ECO:0000256" key="2">
    <source>
        <dbReference type="ARBA" id="ARBA00022840"/>
    </source>
</evidence>
<dbReference type="PANTHER" id="PTHR24361:SF613">
    <property type="entry name" value="NUCLEAR RECEPTOR-BINDING PROTEIN-RELATED"/>
    <property type="match status" value="1"/>
</dbReference>
<keyword evidence="1 3" id="KW-0547">Nucleotide-binding</keyword>
<dbReference type="CDD" id="cd14014">
    <property type="entry name" value="STKc_PknB_like"/>
    <property type="match status" value="1"/>
</dbReference>
<keyword evidence="4" id="KW-0472">Membrane</keyword>
<dbReference type="Gene3D" id="1.25.40.10">
    <property type="entry name" value="Tetratricopeptide repeat domain"/>
    <property type="match status" value="1"/>
</dbReference>
<dbReference type="InterPro" id="IPR017441">
    <property type="entry name" value="Protein_kinase_ATP_BS"/>
</dbReference>
<dbReference type="Proteomes" id="UP001156870">
    <property type="component" value="Unassembled WGS sequence"/>
</dbReference>
<dbReference type="InterPro" id="IPR011009">
    <property type="entry name" value="Kinase-like_dom_sf"/>
</dbReference>
<accession>A0AA37T7P3</accession>
<feature type="transmembrane region" description="Helical" evidence="4">
    <location>
        <begin position="317"/>
        <end position="338"/>
    </location>
</feature>
<dbReference type="SUPFAM" id="SSF56112">
    <property type="entry name" value="Protein kinase-like (PK-like)"/>
    <property type="match status" value="1"/>
</dbReference>
<organism evidence="6 7">
    <name type="scientific">Marinibactrum halimedae</name>
    <dbReference type="NCBI Taxonomy" id="1444977"/>
    <lineage>
        <taxon>Bacteria</taxon>
        <taxon>Pseudomonadati</taxon>
        <taxon>Pseudomonadota</taxon>
        <taxon>Gammaproteobacteria</taxon>
        <taxon>Cellvibrionales</taxon>
        <taxon>Cellvibrionaceae</taxon>
        <taxon>Marinibactrum</taxon>
    </lineage>
</organism>
<dbReference type="InterPro" id="IPR008271">
    <property type="entry name" value="Ser/Thr_kinase_AS"/>
</dbReference>
<dbReference type="SUPFAM" id="SSF48452">
    <property type="entry name" value="TPR-like"/>
    <property type="match status" value="1"/>
</dbReference>
<feature type="binding site" evidence="3">
    <location>
        <position position="51"/>
    </location>
    <ligand>
        <name>ATP</name>
        <dbReference type="ChEBI" id="CHEBI:30616"/>
    </ligand>
</feature>
<dbReference type="GO" id="GO:0005737">
    <property type="term" value="C:cytoplasm"/>
    <property type="evidence" value="ECO:0007669"/>
    <property type="project" value="TreeGrafter"/>
</dbReference>
<dbReference type="PROSITE" id="PS00107">
    <property type="entry name" value="PROTEIN_KINASE_ATP"/>
    <property type="match status" value="1"/>
</dbReference>
<reference evidence="6 7" key="1">
    <citation type="journal article" date="2014" name="Int. J. Syst. Evol. Microbiol.">
        <title>Complete genome sequence of Corynebacterium casei LMG S-19264T (=DSM 44701T), isolated from a smear-ripened cheese.</title>
        <authorList>
            <consortium name="US DOE Joint Genome Institute (JGI-PGF)"/>
            <person name="Walter F."/>
            <person name="Albersmeier A."/>
            <person name="Kalinowski J."/>
            <person name="Ruckert C."/>
        </authorList>
    </citation>
    <scope>NUCLEOTIDE SEQUENCE [LARGE SCALE GENOMIC DNA]</scope>
    <source>
        <strain evidence="6 7">NBRC 110095</strain>
    </source>
</reference>
<evidence type="ECO:0000259" key="5">
    <source>
        <dbReference type="PROSITE" id="PS50011"/>
    </source>
</evidence>
<evidence type="ECO:0000313" key="7">
    <source>
        <dbReference type="Proteomes" id="UP001156870"/>
    </source>
</evidence>
<feature type="domain" description="Protein kinase" evidence="5">
    <location>
        <begin position="18"/>
        <end position="281"/>
    </location>
</feature>
<dbReference type="GO" id="GO:0004674">
    <property type="term" value="F:protein serine/threonine kinase activity"/>
    <property type="evidence" value="ECO:0007669"/>
    <property type="project" value="TreeGrafter"/>
</dbReference>
<protein>
    <recommendedName>
        <fullName evidence="5">Protein kinase domain-containing protein</fullName>
    </recommendedName>
</protein>
<dbReference type="RefSeq" id="WP_232595143.1">
    <property type="nucleotide sequence ID" value="NZ_BSPD01000067.1"/>
</dbReference>